<keyword evidence="1" id="KW-0811">Translocation</keyword>
<evidence type="ECO:0000256" key="1">
    <source>
        <dbReference type="RuleBase" id="RU365079"/>
    </source>
</evidence>
<keyword evidence="1" id="KW-1133">Transmembrane helix</keyword>
<dbReference type="InterPro" id="IPR036412">
    <property type="entry name" value="HAD-like_sf"/>
</dbReference>
<dbReference type="PROSITE" id="PS50969">
    <property type="entry name" value="FCP1"/>
    <property type="match status" value="1"/>
</dbReference>
<feature type="domain" description="FCP1 homology" evidence="2">
    <location>
        <begin position="76"/>
        <end position="236"/>
    </location>
</feature>
<comment type="subunit">
    <text evidence="1">Component of the TIM23 complex.</text>
</comment>
<dbReference type="SUPFAM" id="SSF56784">
    <property type="entry name" value="HAD-like"/>
    <property type="match status" value="1"/>
</dbReference>
<keyword evidence="1" id="KW-0813">Transport</keyword>
<dbReference type="InterPro" id="IPR004274">
    <property type="entry name" value="FCP1_dom"/>
</dbReference>
<sequence length="249" mass="28612">MISFMSTLLMNLLGFIGAAACVLLGICMLARKDKNNTVKRQIYRLGYKIKEIVYSCAVSSYMDVSRMRTDARYRLALIPKKALVLNLDAALLKVVGIGELEDGPHYDVKIELPNGLEMFICKRPNLEYFLTTVSQWYDLVVFTAFNNFVADPMLDYLDAGRNILNRRLYSHDYGKLYGFRAKFLSLVGRDLSSVVILDHSNVECSWIKQNIIHIREHVIDEWDTTLYDLLPILDALRFVMNVRSVELPK</sequence>
<keyword evidence="1" id="KW-0472">Membrane</keyword>
<feature type="transmembrane region" description="Helical" evidence="1">
    <location>
        <begin position="12"/>
        <end position="30"/>
    </location>
</feature>
<dbReference type="InterPro" id="IPR050365">
    <property type="entry name" value="TIM50"/>
</dbReference>
<gene>
    <name evidence="3" type="ORF">DMAD_00845</name>
</gene>
<keyword evidence="1" id="KW-0653">Protein transport</keyword>
<evidence type="ECO:0000313" key="4">
    <source>
        <dbReference type="Proteomes" id="UP001500889"/>
    </source>
</evidence>
<dbReference type="CDD" id="cd07521">
    <property type="entry name" value="HAD_FCP1-like"/>
    <property type="match status" value="1"/>
</dbReference>
<dbReference type="Pfam" id="PF03031">
    <property type="entry name" value="NIF"/>
    <property type="match status" value="1"/>
</dbReference>
<dbReference type="Gene3D" id="3.40.50.1000">
    <property type="entry name" value="HAD superfamily/HAD-like"/>
    <property type="match status" value="1"/>
</dbReference>
<reference evidence="3 4" key="1">
    <citation type="submission" date="2024-02" db="EMBL/GenBank/DDBJ databases">
        <title>A chromosome-level genome assembly of Drosophila madeirensis, a fruit fly species endemic to Madeira island.</title>
        <authorList>
            <person name="Tomihara K."/>
            <person name="Llopart A."/>
            <person name="Yamamoto D."/>
        </authorList>
    </citation>
    <scope>NUCLEOTIDE SEQUENCE [LARGE SCALE GENOMIC DNA]</scope>
    <source>
        <strain evidence="3 4">RF1</strain>
    </source>
</reference>
<dbReference type="InterPro" id="IPR023214">
    <property type="entry name" value="HAD_sf"/>
</dbReference>
<evidence type="ECO:0000259" key="2">
    <source>
        <dbReference type="PROSITE" id="PS50969"/>
    </source>
</evidence>
<name>A0AAU9FZV4_DROMD</name>
<dbReference type="AlphaFoldDB" id="A0AAU9FZV4"/>
<keyword evidence="1" id="KW-0812">Transmembrane</keyword>
<comment type="subcellular location">
    <subcellularLocation>
        <location evidence="1">Mitochondrion inner membrane</location>
        <topology evidence="1">Single-pass membrane protein</topology>
    </subcellularLocation>
</comment>
<organism evidence="3 4">
    <name type="scientific">Drosophila madeirensis</name>
    <name type="common">Fruit fly</name>
    <dbReference type="NCBI Taxonomy" id="30013"/>
    <lineage>
        <taxon>Eukaryota</taxon>
        <taxon>Metazoa</taxon>
        <taxon>Ecdysozoa</taxon>
        <taxon>Arthropoda</taxon>
        <taxon>Hexapoda</taxon>
        <taxon>Insecta</taxon>
        <taxon>Pterygota</taxon>
        <taxon>Neoptera</taxon>
        <taxon>Endopterygota</taxon>
        <taxon>Diptera</taxon>
        <taxon>Brachycera</taxon>
        <taxon>Muscomorpha</taxon>
        <taxon>Ephydroidea</taxon>
        <taxon>Drosophilidae</taxon>
        <taxon>Drosophila</taxon>
        <taxon>Sophophora</taxon>
    </lineage>
</organism>
<keyword evidence="1" id="KW-0496">Mitochondrion</keyword>
<dbReference type="Proteomes" id="UP001500889">
    <property type="component" value="Chromosome A"/>
</dbReference>
<dbReference type="PANTHER" id="PTHR12210">
    <property type="entry name" value="DULLARD PROTEIN PHOSPHATASE"/>
    <property type="match status" value="1"/>
</dbReference>
<dbReference type="GO" id="GO:0005744">
    <property type="term" value="C:TIM23 mitochondrial import inner membrane translocase complex"/>
    <property type="evidence" value="ECO:0007669"/>
    <property type="project" value="UniProtKB-UniRule"/>
</dbReference>
<comment type="function">
    <text evidence="1">Essential component of the TIM23 complex, a complex that mediates the translocation of transit peptide-containing proteins across the mitochondrial inner membrane.</text>
</comment>
<evidence type="ECO:0000313" key="3">
    <source>
        <dbReference type="EMBL" id="BFG00982.1"/>
    </source>
</evidence>
<dbReference type="EMBL" id="AP029266">
    <property type="protein sequence ID" value="BFG00982.1"/>
    <property type="molecule type" value="Genomic_DNA"/>
</dbReference>
<proteinExistence type="inferred from homology"/>
<dbReference type="GO" id="GO:0015031">
    <property type="term" value="P:protein transport"/>
    <property type="evidence" value="ECO:0007669"/>
    <property type="project" value="UniProtKB-KW"/>
</dbReference>
<dbReference type="SMART" id="SM00577">
    <property type="entry name" value="CPDc"/>
    <property type="match status" value="1"/>
</dbReference>
<keyword evidence="4" id="KW-1185">Reference proteome</keyword>
<keyword evidence="1" id="KW-0809">Transit peptide</keyword>
<accession>A0AAU9FZV4</accession>
<protein>
    <recommendedName>
        <fullName evidence="1">Mitochondrial import inner membrane translocase subunit TIM50</fullName>
    </recommendedName>
</protein>
<comment type="similarity">
    <text evidence="1">Belongs to the TIM50 family.</text>
</comment>